<feature type="transmembrane region" description="Helical" evidence="1">
    <location>
        <begin position="123"/>
        <end position="155"/>
    </location>
</feature>
<gene>
    <name evidence="2" type="ORF">AVDCRST_MAG78-1299</name>
</gene>
<feature type="transmembrane region" description="Helical" evidence="1">
    <location>
        <begin position="55"/>
        <end position="79"/>
    </location>
</feature>
<dbReference type="AlphaFoldDB" id="A0A6J4PTP6"/>
<reference evidence="2" key="1">
    <citation type="submission" date="2020-02" db="EMBL/GenBank/DDBJ databases">
        <authorList>
            <person name="Meier V. D."/>
        </authorList>
    </citation>
    <scope>NUCLEOTIDE SEQUENCE</scope>
    <source>
        <strain evidence="2">AVDCRST_MAG78</strain>
    </source>
</reference>
<feature type="transmembrane region" description="Helical" evidence="1">
    <location>
        <begin position="26"/>
        <end position="49"/>
    </location>
</feature>
<sequence>MAWIASSVVDLTSAGQGSETFGLPSFYLIEGLIGLALAGTLVGLLGLHARQTTEYGVLGTAGFLAALAGTVLVLANVLLIRAAGRDLLDVLLVLGLLGMLFGFVLLGIATLRAGVLPRWCGVALIFVLPVSALLGGFGGGLVFGLVWLALGYALLAARTVGRRSFGEYS</sequence>
<organism evidence="2">
    <name type="scientific">uncultured Rubrobacteraceae bacterium</name>
    <dbReference type="NCBI Taxonomy" id="349277"/>
    <lineage>
        <taxon>Bacteria</taxon>
        <taxon>Bacillati</taxon>
        <taxon>Actinomycetota</taxon>
        <taxon>Rubrobacteria</taxon>
        <taxon>Rubrobacterales</taxon>
        <taxon>Rubrobacteraceae</taxon>
        <taxon>environmental samples</taxon>
    </lineage>
</organism>
<feature type="transmembrane region" description="Helical" evidence="1">
    <location>
        <begin position="91"/>
        <end position="111"/>
    </location>
</feature>
<name>A0A6J4PTP6_9ACTN</name>
<evidence type="ECO:0000313" key="2">
    <source>
        <dbReference type="EMBL" id="CAA9425072.1"/>
    </source>
</evidence>
<dbReference type="EMBL" id="CADCVB010000090">
    <property type="protein sequence ID" value="CAA9425072.1"/>
    <property type="molecule type" value="Genomic_DNA"/>
</dbReference>
<evidence type="ECO:0000256" key="1">
    <source>
        <dbReference type="SAM" id="Phobius"/>
    </source>
</evidence>
<keyword evidence="1" id="KW-0472">Membrane</keyword>
<accession>A0A6J4PTP6</accession>
<proteinExistence type="predicted"/>
<keyword evidence="1" id="KW-1133">Transmembrane helix</keyword>
<keyword evidence="1" id="KW-0812">Transmembrane</keyword>
<protein>
    <submittedName>
        <fullName evidence="2">Uncharacterized protein</fullName>
    </submittedName>
</protein>